<dbReference type="AlphaFoldDB" id="A0A0G4FKS8"/>
<evidence type="ECO:0000313" key="1">
    <source>
        <dbReference type="EMBL" id="CEM13967.1"/>
    </source>
</evidence>
<reference evidence="1 2" key="1">
    <citation type="submission" date="2014-11" db="EMBL/GenBank/DDBJ databases">
        <authorList>
            <person name="Zhu J."/>
            <person name="Qi W."/>
            <person name="Song R."/>
        </authorList>
    </citation>
    <scope>NUCLEOTIDE SEQUENCE [LARGE SCALE GENOMIC DNA]</scope>
</reference>
<protein>
    <submittedName>
        <fullName evidence="1">Uncharacterized protein</fullName>
    </submittedName>
</protein>
<sequence length="121" mass="12998">MSIVTSPHNGRAALLIPLLIPLDDSSRHDRAALPDLPEAKKPGWINFCALVVTHQLWYFVPLLFAVVPSSAVAWVGLSLAATCCIAACEWSYCKGMAVVAASCGAYFPPTARRRATRQATS</sequence>
<dbReference type="PhylomeDB" id="A0A0G4FKS8"/>
<name>A0A0G4FKS8_VITBC</name>
<keyword evidence="2" id="KW-1185">Reference proteome</keyword>
<dbReference type="InParanoid" id="A0A0G4FKS8"/>
<accession>A0A0G4FKS8</accession>
<proteinExistence type="predicted"/>
<dbReference type="VEuPathDB" id="CryptoDB:Vbra_9255"/>
<evidence type="ECO:0000313" key="2">
    <source>
        <dbReference type="Proteomes" id="UP000041254"/>
    </source>
</evidence>
<organism evidence="1 2">
    <name type="scientific">Vitrella brassicaformis (strain CCMP3155)</name>
    <dbReference type="NCBI Taxonomy" id="1169540"/>
    <lineage>
        <taxon>Eukaryota</taxon>
        <taxon>Sar</taxon>
        <taxon>Alveolata</taxon>
        <taxon>Colpodellida</taxon>
        <taxon>Vitrellaceae</taxon>
        <taxon>Vitrella</taxon>
    </lineage>
</organism>
<dbReference type="Proteomes" id="UP000041254">
    <property type="component" value="Unassembled WGS sequence"/>
</dbReference>
<gene>
    <name evidence="1" type="ORF">Vbra_9255</name>
</gene>
<dbReference type="EMBL" id="CDMY01000450">
    <property type="protein sequence ID" value="CEM13967.1"/>
    <property type="molecule type" value="Genomic_DNA"/>
</dbReference>